<keyword evidence="3 5" id="KW-1133">Transmembrane helix</keyword>
<dbReference type="PROSITE" id="PS50850">
    <property type="entry name" value="MFS"/>
    <property type="match status" value="1"/>
</dbReference>
<dbReference type="EMBL" id="JADYXP020000012">
    <property type="protein sequence ID" value="KAL0113779.1"/>
    <property type="molecule type" value="Genomic_DNA"/>
</dbReference>
<feature type="transmembrane region" description="Helical" evidence="5">
    <location>
        <begin position="420"/>
        <end position="440"/>
    </location>
</feature>
<sequence>MDQITSKWRPYFLVQPPIVLLLVAIAMSATILTDLIVYRTCTTIFKINQTECLILHNNSTSEEAHKINSKVQPYASLIVMSKFFMESVSPSLLVLFLGPWSDKYGRKPVILSGYISTSLNYLLLSIMANWDIVCWYLLIAYIPVALFGGINVLMLASMCYITDITSDNERAWHLTLLSALKSLGVLIGLLSGPVIFEAYGYTAVFGIAAVLCTLATLHILFFVPETIQSQTSGIRNIFDYTLIKDLFNVCIKKRDGFNRSLVWSCIACLTLLLIVCEGNLAIGYLFVSARLGWTVENYSIYLAVSIVVTIIGTIFGIKLMIYAGFPETVITIISIISSCGSVLVNAFTWQSWHMYLSVILGMFGEISRPMIRAILSKAVPINDAGKVFSVTIFVETLLPFMAVSLYTFLYSHYMPPLYPLPVWFLSAVFSIITIVILIYMQIQMRKNTTVVFAPLVEDNDASH</sequence>
<dbReference type="GO" id="GO:0016020">
    <property type="term" value="C:membrane"/>
    <property type="evidence" value="ECO:0007669"/>
    <property type="project" value="UniProtKB-SubCell"/>
</dbReference>
<feature type="transmembrane region" description="Helical" evidence="5">
    <location>
        <begin position="354"/>
        <end position="375"/>
    </location>
</feature>
<feature type="transmembrane region" description="Helical" evidence="5">
    <location>
        <begin position="12"/>
        <end position="32"/>
    </location>
</feature>
<protein>
    <recommendedName>
        <fullName evidence="6">Major facilitator superfamily (MFS) profile domain-containing protein</fullName>
    </recommendedName>
</protein>
<evidence type="ECO:0000313" key="8">
    <source>
        <dbReference type="Proteomes" id="UP001430953"/>
    </source>
</evidence>
<dbReference type="InterPro" id="IPR011701">
    <property type="entry name" value="MFS"/>
</dbReference>
<evidence type="ECO:0000256" key="4">
    <source>
        <dbReference type="ARBA" id="ARBA00023136"/>
    </source>
</evidence>
<feature type="transmembrane region" description="Helical" evidence="5">
    <location>
        <begin position="329"/>
        <end position="348"/>
    </location>
</feature>
<organism evidence="7 8">
    <name type="scientific">Cardiocondyla obscurior</name>
    <dbReference type="NCBI Taxonomy" id="286306"/>
    <lineage>
        <taxon>Eukaryota</taxon>
        <taxon>Metazoa</taxon>
        <taxon>Ecdysozoa</taxon>
        <taxon>Arthropoda</taxon>
        <taxon>Hexapoda</taxon>
        <taxon>Insecta</taxon>
        <taxon>Pterygota</taxon>
        <taxon>Neoptera</taxon>
        <taxon>Endopterygota</taxon>
        <taxon>Hymenoptera</taxon>
        <taxon>Apocrita</taxon>
        <taxon>Aculeata</taxon>
        <taxon>Formicoidea</taxon>
        <taxon>Formicidae</taxon>
        <taxon>Myrmicinae</taxon>
        <taxon>Cardiocondyla</taxon>
    </lineage>
</organism>
<keyword evidence="4 5" id="KW-0472">Membrane</keyword>
<evidence type="ECO:0000313" key="7">
    <source>
        <dbReference type="EMBL" id="KAL0113779.1"/>
    </source>
</evidence>
<evidence type="ECO:0000259" key="6">
    <source>
        <dbReference type="PROSITE" id="PS50850"/>
    </source>
</evidence>
<dbReference type="InterPro" id="IPR005829">
    <property type="entry name" value="Sugar_transporter_CS"/>
</dbReference>
<comment type="subcellular location">
    <subcellularLocation>
        <location evidence="1">Membrane</location>
        <topology evidence="1">Multi-pass membrane protein</topology>
    </subcellularLocation>
</comment>
<evidence type="ECO:0000256" key="5">
    <source>
        <dbReference type="SAM" id="Phobius"/>
    </source>
</evidence>
<reference evidence="7 8" key="1">
    <citation type="submission" date="2023-03" db="EMBL/GenBank/DDBJ databases">
        <title>High recombination rates correlate with genetic variation in Cardiocondyla obscurior ants.</title>
        <authorList>
            <person name="Errbii M."/>
        </authorList>
    </citation>
    <scope>NUCLEOTIDE SEQUENCE [LARGE SCALE GENOMIC DNA]</scope>
    <source>
        <strain evidence="7">Alpha-2009</strain>
        <tissue evidence="7">Whole body</tissue>
    </source>
</reference>
<dbReference type="InterPro" id="IPR020846">
    <property type="entry name" value="MFS_dom"/>
</dbReference>
<feature type="domain" description="Major facilitator superfamily (MFS) profile" evidence="6">
    <location>
        <begin position="19"/>
        <end position="445"/>
    </location>
</feature>
<feature type="transmembrane region" description="Helical" evidence="5">
    <location>
        <begin position="136"/>
        <end position="162"/>
    </location>
</feature>
<dbReference type="GO" id="GO:0022857">
    <property type="term" value="F:transmembrane transporter activity"/>
    <property type="evidence" value="ECO:0007669"/>
    <property type="project" value="InterPro"/>
</dbReference>
<dbReference type="Proteomes" id="UP001430953">
    <property type="component" value="Unassembled WGS sequence"/>
</dbReference>
<feature type="transmembrane region" description="Helical" evidence="5">
    <location>
        <begin position="387"/>
        <end position="408"/>
    </location>
</feature>
<evidence type="ECO:0000256" key="3">
    <source>
        <dbReference type="ARBA" id="ARBA00022989"/>
    </source>
</evidence>
<dbReference type="PANTHER" id="PTHR23507">
    <property type="entry name" value="ZGC:174356"/>
    <property type="match status" value="1"/>
</dbReference>
<feature type="transmembrane region" description="Helical" evidence="5">
    <location>
        <begin position="202"/>
        <end position="223"/>
    </location>
</feature>
<feature type="transmembrane region" description="Helical" evidence="5">
    <location>
        <begin position="261"/>
        <end position="286"/>
    </location>
</feature>
<dbReference type="PANTHER" id="PTHR23507:SF39">
    <property type="entry name" value="GH23453P-RELATED"/>
    <property type="match status" value="1"/>
</dbReference>
<dbReference type="PROSITE" id="PS00216">
    <property type="entry name" value="SUGAR_TRANSPORT_1"/>
    <property type="match status" value="1"/>
</dbReference>
<feature type="transmembrane region" description="Helical" evidence="5">
    <location>
        <begin position="298"/>
        <end position="317"/>
    </location>
</feature>
<dbReference type="Pfam" id="PF07690">
    <property type="entry name" value="MFS_1"/>
    <property type="match status" value="1"/>
</dbReference>
<feature type="transmembrane region" description="Helical" evidence="5">
    <location>
        <begin position="109"/>
        <end position="130"/>
    </location>
</feature>
<evidence type="ECO:0000256" key="1">
    <source>
        <dbReference type="ARBA" id="ARBA00004141"/>
    </source>
</evidence>
<name>A0AAW2FFM3_9HYME</name>
<accession>A0AAW2FFM3</accession>
<dbReference type="SUPFAM" id="SSF103473">
    <property type="entry name" value="MFS general substrate transporter"/>
    <property type="match status" value="1"/>
</dbReference>
<keyword evidence="8" id="KW-1185">Reference proteome</keyword>
<dbReference type="AlphaFoldDB" id="A0AAW2FFM3"/>
<dbReference type="InterPro" id="IPR036259">
    <property type="entry name" value="MFS_trans_sf"/>
</dbReference>
<comment type="caution">
    <text evidence="7">The sequence shown here is derived from an EMBL/GenBank/DDBJ whole genome shotgun (WGS) entry which is preliminary data.</text>
</comment>
<evidence type="ECO:0000256" key="2">
    <source>
        <dbReference type="ARBA" id="ARBA00022692"/>
    </source>
</evidence>
<proteinExistence type="predicted"/>
<keyword evidence="2 5" id="KW-0812">Transmembrane</keyword>
<gene>
    <name evidence="7" type="ORF">PUN28_012713</name>
</gene>
<feature type="transmembrane region" description="Helical" evidence="5">
    <location>
        <begin position="174"/>
        <end position="196"/>
    </location>
</feature>
<dbReference type="Gene3D" id="1.20.1250.20">
    <property type="entry name" value="MFS general substrate transporter like domains"/>
    <property type="match status" value="1"/>
</dbReference>